<dbReference type="EMBL" id="BMOD01000017">
    <property type="protein sequence ID" value="GGJ47121.1"/>
    <property type="molecule type" value="Genomic_DNA"/>
</dbReference>
<proteinExistence type="predicted"/>
<evidence type="ECO:0000313" key="1">
    <source>
        <dbReference type="EMBL" id="GGJ47121.1"/>
    </source>
</evidence>
<gene>
    <name evidence="1" type="ORF">GCM10008938_36490</name>
</gene>
<comment type="caution">
    <text evidence="1">The sequence shown here is derived from an EMBL/GenBank/DDBJ whole genome shotgun (WGS) entry which is preliminary data.</text>
</comment>
<dbReference type="Proteomes" id="UP000632222">
    <property type="component" value="Unassembled WGS sequence"/>
</dbReference>
<name>A0ABQ2D806_9DEIO</name>
<keyword evidence="2" id="KW-1185">Reference proteome</keyword>
<accession>A0ABQ2D806</accession>
<dbReference type="RefSeq" id="WP_189005093.1">
    <property type="nucleotide sequence ID" value="NZ_BMOD01000017.1"/>
</dbReference>
<reference evidence="2" key="1">
    <citation type="journal article" date="2019" name="Int. J. Syst. Evol. Microbiol.">
        <title>The Global Catalogue of Microorganisms (GCM) 10K type strain sequencing project: providing services to taxonomists for standard genome sequencing and annotation.</title>
        <authorList>
            <consortium name="The Broad Institute Genomics Platform"/>
            <consortium name="The Broad Institute Genome Sequencing Center for Infectious Disease"/>
            <person name="Wu L."/>
            <person name="Ma J."/>
        </authorList>
    </citation>
    <scope>NUCLEOTIDE SEQUENCE [LARGE SCALE GENOMIC DNA]</scope>
    <source>
        <strain evidence="2">JCM 14370</strain>
    </source>
</reference>
<evidence type="ECO:0000313" key="2">
    <source>
        <dbReference type="Proteomes" id="UP000632222"/>
    </source>
</evidence>
<organism evidence="1 2">
    <name type="scientific">Deinococcus roseus</name>
    <dbReference type="NCBI Taxonomy" id="392414"/>
    <lineage>
        <taxon>Bacteria</taxon>
        <taxon>Thermotogati</taxon>
        <taxon>Deinococcota</taxon>
        <taxon>Deinococci</taxon>
        <taxon>Deinococcales</taxon>
        <taxon>Deinococcaceae</taxon>
        <taxon>Deinococcus</taxon>
    </lineage>
</organism>
<protein>
    <submittedName>
        <fullName evidence="1">Uncharacterized protein</fullName>
    </submittedName>
</protein>
<sequence>MLLWTATIVEFQLVDHTAFSIAHFLVYLTEAEYQAYQKDPSKACTIRYHARHGPPLEVQCQPAQQVLPLEDGTYELKFLPLHLSYR</sequence>